<comment type="caution">
    <text evidence="2">The sequence shown here is derived from an EMBL/GenBank/DDBJ whole genome shotgun (WGS) entry which is preliminary data.</text>
</comment>
<dbReference type="EMBL" id="JAWDGP010003665">
    <property type="protein sequence ID" value="KAK3771951.1"/>
    <property type="molecule type" value="Genomic_DNA"/>
</dbReference>
<sequence>MRLSAWLGHTRLVLLLGQPLWRQNEQSKHTDSSRLPRFTNSVEADEWEKFVNNLTALWYKRKNKRIRFNYLNHGLQN</sequence>
<dbReference type="AlphaFoldDB" id="A0AAE0ZN62"/>
<organism evidence="2 3">
    <name type="scientific">Elysia crispata</name>
    <name type="common">lettuce slug</name>
    <dbReference type="NCBI Taxonomy" id="231223"/>
    <lineage>
        <taxon>Eukaryota</taxon>
        <taxon>Metazoa</taxon>
        <taxon>Spiralia</taxon>
        <taxon>Lophotrochozoa</taxon>
        <taxon>Mollusca</taxon>
        <taxon>Gastropoda</taxon>
        <taxon>Heterobranchia</taxon>
        <taxon>Euthyneura</taxon>
        <taxon>Panpulmonata</taxon>
        <taxon>Sacoglossa</taxon>
        <taxon>Placobranchoidea</taxon>
        <taxon>Plakobranchidae</taxon>
        <taxon>Elysia</taxon>
    </lineage>
</organism>
<keyword evidence="1" id="KW-0732">Signal</keyword>
<evidence type="ECO:0000256" key="1">
    <source>
        <dbReference type="SAM" id="SignalP"/>
    </source>
</evidence>
<evidence type="ECO:0000313" key="2">
    <source>
        <dbReference type="EMBL" id="KAK3771951.1"/>
    </source>
</evidence>
<accession>A0AAE0ZN62</accession>
<reference evidence="2" key="1">
    <citation type="journal article" date="2023" name="G3 (Bethesda)">
        <title>A reference genome for the long-term kleptoplast-retaining sea slug Elysia crispata morphotype clarki.</title>
        <authorList>
            <person name="Eastman K.E."/>
            <person name="Pendleton A.L."/>
            <person name="Shaikh M.A."/>
            <person name="Suttiyut T."/>
            <person name="Ogas R."/>
            <person name="Tomko P."/>
            <person name="Gavelis G."/>
            <person name="Widhalm J.R."/>
            <person name="Wisecaver J.H."/>
        </authorList>
    </citation>
    <scope>NUCLEOTIDE SEQUENCE</scope>
    <source>
        <strain evidence="2">ECLA1</strain>
    </source>
</reference>
<protein>
    <submittedName>
        <fullName evidence="2">Uncharacterized protein</fullName>
    </submittedName>
</protein>
<name>A0AAE0ZN62_9GAST</name>
<feature type="chain" id="PRO_5042079316" evidence="1">
    <location>
        <begin position="18"/>
        <end position="77"/>
    </location>
</feature>
<proteinExistence type="predicted"/>
<evidence type="ECO:0000313" key="3">
    <source>
        <dbReference type="Proteomes" id="UP001283361"/>
    </source>
</evidence>
<gene>
    <name evidence="2" type="ORF">RRG08_011864</name>
</gene>
<feature type="signal peptide" evidence="1">
    <location>
        <begin position="1"/>
        <end position="17"/>
    </location>
</feature>
<keyword evidence="3" id="KW-1185">Reference proteome</keyword>
<dbReference type="Proteomes" id="UP001283361">
    <property type="component" value="Unassembled WGS sequence"/>
</dbReference>